<dbReference type="InterPro" id="IPR004424">
    <property type="entry name" value="IspE"/>
</dbReference>
<dbReference type="PIRSF" id="PIRSF010376">
    <property type="entry name" value="IspE"/>
    <property type="match status" value="1"/>
</dbReference>
<dbReference type="InterPro" id="IPR013750">
    <property type="entry name" value="GHMP_kinase_C_dom"/>
</dbReference>
<comment type="caution">
    <text evidence="13">The sequence shown here is derived from an EMBL/GenBank/DDBJ whole genome shotgun (WGS) entry which is preliminary data.</text>
</comment>
<organism evidence="13 14">
    <name type="scientific">Agaribacter marinus</name>
    <dbReference type="NCBI Taxonomy" id="1431249"/>
    <lineage>
        <taxon>Bacteria</taxon>
        <taxon>Pseudomonadati</taxon>
        <taxon>Pseudomonadota</taxon>
        <taxon>Gammaproteobacteria</taxon>
        <taxon>Alteromonadales</taxon>
        <taxon>Alteromonadaceae</taxon>
        <taxon>Agaribacter</taxon>
    </lineage>
</organism>
<dbReference type="RefSeq" id="WP_284216693.1">
    <property type="nucleotide sequence ID" value="NZ_BSOT01000005.1"/>
</dbReference>
<reference evidence="13" key="2">
    <citation type="submission" date="2023-01" db="EMBL/GenBank/DDBJ databases">
        <title>Draft genome sequence of Agaribacter marinus strain NBRC 110023.</title>
        <authorList>
            <person name="Sun Q."/>
            <person name="Mori K."/>
        </authorList>
    </citation>
    <scope>NUCLEOTIDE SEQUENCE</scope>
    <source>
        <strain evidence="13">NBRC 110023</strain>
    </source>
</reference>
<keyword evidence="4 10" id="KW-0808">Transferase</keyword>
<evidence type="ECO:0000256" key="2">
    <source>
        <dbReference type="ARBA" id="ARBA00012052"/>
    </source>
</evidence>
<comment type="similarity">
    <text evidence="1 10">Belongs to the GHMP kinase family. IspE subfamily.</text>
</comment>
<dbReference type="EMBL" id="BSOT01000005">
    <property type="protein sequence ID" value="GLR70394.1"/>
    <property type="molecule type" value="Genomic_DNA"/>
</dbReference>
<dbReference type="InterPro" id="IPR014721">
    <property type="entry name" value="Ribsml_uS5_D2-typ_fold_subgr"/>
</dbReference>
<dbReference type="Gene3D" id="3.30.230.10">
    <property type="match status" value="1"/>
</dbReference>
<evidence type="ECO:0000313" key="14">
    <source>
        <dbReference type="Proteomes" id="UP001156601"/>
    </source>
</evidence>
<dbReference type="Proteomes" id="UP001156601">
    <property type="component" value="Unassembled WGS sequence"/>
</dbReference>
<evidence type="ECO:0000256" key="10">
    <source>
        <dbReference type="HAMAP-Rule" id="MF_00061"/>
    </source>
</evidence>
<protein>
    <recommendedName>
        <fullName evidence="3 10">4-diphosphocytidyl-2-C-methyl-D-erythritol kinase</fullName>
        <shortName evidence="10">CMK</shortName>
        <ecNumber evidence="2 10">2.7.1.148</ecNumber>
    </recommendedName>
    <alternativeName>
        <fullName evidence="9 10">4-(cytidine-5'-diphospho)-2-C-methyl-D-erythritol kinase</fullName>
    </alternativeName>
</protein>
<dbReference type="GO" id="GO:0019288">
    <property type="term" value="P:isopentenyl diphosphate biosynthetic process, methylerythritol 4-phosphate pathway"/>
    <property type="evidence" value="ECO:0007669"/>
    <property type="project" value="UniProtKB-UniRule"/>
</dbReference>
<sequence length="282" mass="30888">MNVTWLPSPAKINLFLHICGRYENGYHQLQTLFQLLDVGDEIGIEVNSTGKLSMTTLMPGIPEDDNLIIKAAKTLQNYTKVSQGASFHVKKQLPMGGGIGGGSSNAATVLLGLNKLWRLNLPIDTLLPIAASLGADVPVFIKGQTGFAEGIGEKIIPVKTSDKWFLVANPGVHVSTSEVFQHPDLPRNTPLISYDKYTYKHTQNDCQELVCNLQPKVAKLLQWLVHYAPSRMTGTGASVFAMFSTEAEAHHVLRQLPDEFTGFVAKGTQQSILHTQLEGILR</sequence>
<accession>A0AA37SXM6</accession>
<evidence type="ECO:0000256" key="5">
    <source>
        <dbReference type="ARBA" id="ARBA00022741"/>
    </source>
</evidence>
<evidence type="ECO:0000256" key="6">
    <source>
        <dbReference type="ARBA" id="ARBA00022777"/>
    </source>
</evidence>
<evidence type="ECO:0000256" key="3">
    <source>
        <dbReference type="ARBA" id="ARBA00017473"/>
    </source>
</evidence>
<dbReference type="GO" id="GO:0005524">
    <property type="term" value="F:ATP binding"/>
    <property type="evidence" value="ECO:0007669"/>
    <property type="project" value="UniProtKB-UniRule"/>
</dbReference>
<feature type="domain" description="GHMP kinase C-terminal" evidence="12">
    <location>
        <begin position="207"/>
        <end position="260"/>
    </location>
</feature>
<keyword evidence="7 10" id="KW-0067">ATP-binding</keyword>
<dbReference type="NCBIfam" id="TIGR00154">
    <property type="entry name" value="ispE"/>
    <property type="match status" value="1"/>
</dbReference>
<evidence type="ECO:0000256" key="7">
    <source>
        <dbReference type="ARBA" id="ARBA00022840"/>
    </source>
</evidence>
<evidence type="ECO:0000259" key="12">
    <source>
        <dbReference type="Pfam" id="PF08544"/>
    </source>
</evidence>
<dbReference type="AlphaFoldDB" id="A0AA37SXM6"/>
<dbReference type="GO" id="GO:0050515">
    <property type="term" value="F:4-(cytidine 5'-diphospho)-2-C-methyl-D-erythritol kinase activity"/>
    <property type="evidence" value="ECO:0007669"/>
    <property type="project" value="UniProtKB-UniRule"/>
</dbReference>
<feature type="domain" description="GHMP kinase N-terminal" evidence="11">
    <location>
        <begin position="66"/>
        <end position="143"/>
    </location>
</feature>
<gene>
    <name evidence="10 13" type="primary">ispE</name>
    <name evidence="13" type="ORF">GCM10007852_13020</name>
</gene>
<dbReference type="Pfam" id="PF00288">
    <property type="entry name" value="GHMP_kinases_N"/>
    <property type="match status" value="1"/>
</dbReference>
<evidence type="ECO:0000256" key="8">
    <source>
        <dbReference type="ARBA" id="ARBA00023229"/>
    </source>
</evidence>
<dbReference type="InterPro" id="IPR036554">
    <property type="entry name" value="GHMP_kinase_C_sf"/>
</dbReference>
<keyword evidence="5 10" id="KW-0547">Nucleotide-binding</keyword>
<comment type="pathway">
    <text evidence="10">Isoprenoid biosynthesis; isopentenyl diphosphate biosynthesis via DXP pathway; isopentenyl diphosphate from 1-deoxy-D-xylulose 5-phosphate: step 3/6.</text>
</comment>
<dbReference type="SUPFAM" id="SSF55060">
    <property type="entry name" value="GHMP Kinase, C-terminal domain"/>
    <property type="match status" value="1"/>
</dbReference>
<keyword evidence="14" id="KW-1185">Reference proteome</keyword>
<comment type="catalytic activity">
    <reaction evidence="10">
        <text>4-CDP-2-C-methyl-D-erythritol + ATP = 4-CDP-2-C-methyl-D-erythritol 2-phosphate + ADP + H(+)</text>
        <dbReference type="Rhea" id="RHEA:18437"/>
        <dbReference type="ChEBI" id="CHEBI:15378"/>
        <dbReference type="ChEBI" id="CHEBI:30616"/>
        <dbReference type="ChEBI" id="CHEBI:57823"/>
        <dbReference type="ChEBI" id="CHEBI:57919"/>
        <dbReference type="ChEBI" id="CHEBI:456216"/>
        <dbReference type="EC" id="2.7.1.148"/>
    </reaction>
</comment>
<feature type="active site" evidence="10">
    <location>
        <position position="136"/>
    </location>
</feature>
<dbReference type="SUPFAM" id="SSF54211">
    <property type="entry name" value="Ribosomal protein S5 domain 2-like"/>
    <property type="match status" value="1"/>
</dbReference>
<dbReference type="EC" id="2.7.1.148" evidence="2 10"/>
<evidence type="ECO:0000259" key="11">
    <source>
        <dbReference type="Pfam" id="PF00288"/>
    </source>
</evidence>
<dbReference type="Pfam" id="PF08544">
    <property type="entry name" value="GHMP_kinases_C"/>
    <property type="match status" value="1"/>
</dbReference>
<dbReference type="InterPro" id="IPR020568">
    <property type="entry name" value="Ribosomal_Su5_D2-typ_SF"/>
</dbReference>
<feature type="binding site" evidence="10">
    <location>
        <begin position="94"/>
        <end position="104"/>
    </location>
    <ligand>
        <name>ATP</name>
        <dbReference type="ChEBI" id="CHEBI:30616"/>
    </ligand>
</feature>
<evidence type="ECO:0000256" key="9">
    <source>
        <dbReference type="ARBA" id="ARBA00032554"/>
    </source>
</evidence>
<dbReference type="Gene3D" id="3.30.70.890">
    <property type="entry name" value="GHMP kinase, C-terminal domain"/>
    <property type="match status" value="1"/>
</dbReference>
<dbReference type="PANTHER" id="PTHR43527:SF2">
    <property type="entry name" value="4-DIPHOSPHOCYTIDYL-2-C-METHYL-D-ERYTHRITOL KINASE, CHLOROPLASTIC"/>
    <property type="match status" value="1"/>
</dbReference>
<evidence type="ECO:0000256" key="4">
    <source>
        <dbReference type="ARBA" id="ARBA00022679"/>
    </source>
</evidence>
<dbReference type="InterPro" id="IPR006204">
    <property type="entry name" value="GHMP_kinase_N_dom"/>
</dbReference>
<proteinExistence type="inferred from homology"/>
<reference evidence="13" key="1">
    <citation type="journal article" date="2014" name="Int. J. Syst. Evol. Microbiol.">
        <title>Complete genome sequence of Corynebacterium casei LMG S-19264T (=DSM 44701T), isolated from a smear-ripened cheese.</title>
        <authorList>
            <consortium name="US DOE Joint Genome Institute (JGI-PGF)"/>
            <person name="Walter F."/>
            <person name="Albersmeier A."/>
            <person name="Kalinowski J."/>
            <person name="Ruckert C."/>
        </authorList>
    </citation>
    <scope>NUCLEOTIDE SEQUENCE</scope>
    <source>
        <strain evidence="13">NBRC 110023</strain>
    </source>
</reference>
<feature type="active site" evidence="10">
    <location>
        <position position="11"/>
    </location>
</feature>
<keyword evidence="8 10" id="KW-0414">Isoprene biosynthesis</keyword>
<evidence type="ECO:0000256" key="1">
    <source>
        <dbReference type="ARBA" id="ARBA00009684"/>
    </source>
</evidence>
<dbReference type="GO" id="GO:0016114">
    <property type="term" value="P:terpenoid biosynthetic process"/>
    <property type="evidence" value="ECO:0007669"/>
    <property type="project" value="UniProtKB-UniRule"/>
</dbReference>
<keyword evidence="6 10" id="KW-0418">Kinase</keyword>
<dbReference type="HAMAP" id="MF_00061">
    <property type="entry name" value="IspE"/>
    <property type="match status" value="1"/>
</dbReference>
<dbReference type="PANTHER" id="PTHR43527">
    <property type="entry name" value="4-DIPHOSPHOCYTIDYL-2-C-METHYL-D-ERYTHRITOL KINASE, CHLOROPLASTIC"/>
    <property type="match status" value="1"/>
</dbReference>
<evidence type="ECO:0000313" key="13">
    <source>
        <dbReference type="EMBL" id="GLR70394.1"/>
    </source>
</evidence>
<name>A0AA37SXM6_9ALTE</name>
<comment type="function">
    <text evidence="10">Catalyzes the phosphorylation of the position 2 hydroxy group of 4-diphosphocytidyl-2C-methyl-D-erythritol.</text>
</comment>